<evidence type="ECO:0000256" key="8">
    <source>
        <dbReference type="ARBA" id="ARBA00022958"/>
    </source>
</evidence>
<keyword evidence="8 10" id="KW-0630">Potassium</keyword>
<dbReference type="Pfam" id="PF01926">
    <property type="entry name" value="MMR_HSR1"/>
    <property type="match status" value="1"/>
</dbReference>
<name>A0AAE3E686_9FIRM</name>
<evidence type="ECO:0000256" key="9">
    <source>
        <dbReference type="ARBA" id="ARBA00023134"/>
    </source>
</evidence>
<comment type="caution">
    <text evidence="13">The sequence shown here is derived from an EMBL/GenBank/DDBJ whole genome shotgun (WGS) entry which is preliminary data.</text>
</comment>
<dbReference type="InterPro" id="IPR031168">
    <property type="entry name" value="G_TrmE"/>
</dbReference>
<feature type="binding site" evidence="10">
    <location>
        <begin position="292"/>
        <end position="295"/>
    </location>
    <ligand>
        <name>GTP</name>
        <dbReference type="ChEBI" id="CHEBI:37565"/>
    </ligand>
</feature>
<dbReference type="FunFam" id="3.30.1360.120:FF:000003">
    <property type="entry name" value="tRNA modification GTPase MnmE"/>
    <property type="match status" value="1"/>
</dbReference>
<reference evidence="13 14" key="1">
    <citation type="submission" date="2021-10" db="EMBL/GenBank/DDBJ databases">
        <title>Anaerobic single-cell dispensing facilitates the cultivation of human gut bacteria.</title>
        <authorList>
            <person name="Afrizal A."/>
        </authorList>
    </citation>
    <scope>NUCLEOTIDE SEQUENCE [LARGE SCALE GENOMIC DNA]</scope>
    <source>
        <strain evidence="13 14">CLA-AA-H224</strain>
    </source>
</reference>
<dbReference type="GO" id="GO:0002098">
    <property type="term" value="P:tRNA wobble uridine modification"/>
    <property type="evidence" value="ECO:0007669"/>
    <property type="project" value="TreeGrafter"/>
</dbReference>
<dbReference type="InterPro" id="IPR018948">
    <property type="entry name" value="GTP-bd_TrmE_N"/>
</dbReference>
<dbReference type="InterPro" id="IPR027368">
    <property type="entry name" value="MnmE_dom2"/>
</dbReference>
<dbReference type="InterPro" id="IPR027417">
    <property type="entry name" value="P-loop_NTPase"/>
</dbReference>
<evidence type="ECO:0000313" key="14">
    <source>
        <dbReference type="Proteomes" id="UP001198200"/>
    </source>
</evidence>
<keyword evidence="6 10" id="KW-0378">Hydrolase</keyword>
<dbReference type="InterPro" id="IPR025867">
    <property type="entry name" value="MnmE_helical"/>
</dbReference>
<evidence type="ECO:0000313" key="13">
    <source>
        <dbReference type="EMBL" id="MCC2222704.1"/>
    </source>
</evidence>
<dbReference type="HAMAP" id="MF_00379">
    <property type="entry name" value="GTPase_MnmE"/>
    <property type="match status" value="1"/>
</dbReference>
<comment type="function">
    <text evidence="10">Exhibits a very high intrinsic GTPase hydrolysis rate. Involved in the addition of a carboxymethylaminomethyl (cmnm) group at the wobble position (U34) of certain tRNAs, forming tRNA-cmnm(5)s(2)U34.</text>
</comment>
<dbReference type="NCBIfam" id="TIGR00231">
    <property type="entry name" value="small_GTP"/>
    <property type="match status" value="1"/>
</dbReference>
<feature type="binding site" evidence="10">
    <location>
        <begin position="248"/>
        <end position="253"/>
    </location>
    <ligand>
        <name>GTP</name>
        <dbReference type="ChEBI" id="CHEBI:37565"/>
    </ligand>
</feature>
<dbReference type="InterPro" id="IPR004520">
    <property type="entry name" value="GTPase_MnmE"/>
</dbReference>
<dbReference type="InterPro" id="IPR027266">
    <property type="entry name" value="TrmE/GcvT-like"/>
</dbReference>
<feature type="binding site" evidence="10">
    <location>
        <position position="103"/>
    </location>
    <ligand>
        <name>(6S)-5-formyl-5,6,7,8-tetrahydrofolate</name>
        <dbReference type="ChEBI" id="CHEBI:57457"/>
    </ligand>
</feature>
<feature type="binding site" evidence="10">
    <location>
        <position position="476"/>
    </location>
    <ligand>
        <name>(6S)-5-formyl-5,6,7,8-tetrahydrofolate</name>
        <dbReference type="ChEBI" id="CHEBI:57457"/>
    </ligand>
</feature>
<keyword evidence="4 10" id="KW-0479">Metal-binding</keyword>
<dbReference type="InterPro" id="IPR005225">
    <property type="entry name" value="Small_GTP-bd"/>
</dbReference>
<feature type="binding site" evidence="10">
    <location>
        <position position="273"/>
    </location>
    <ligand>
        <name>Mg(2+)</name>
        <dbReference type="ChEBI" id="CHEBI:18420"/>
    </ligand>
</feature>
<dbReference type="PROSITE" id="PS51709">
    <property type="entry name" value="G_TRME"/>
    <property type="match status" value="1"/>
</dbReference>
<dbReference type="RefSeq" id="WP_308732324.1">
    <property type="nucleotide sequence ID" value="NZ_JAJEQN010000045.1"/>
</dbReference>
<feature type="binding site" evidence="10">
    <location>
        <position position="272"/>
    </location>
    <ligand>
        <name>K(+)</name>
        <dbReference type="ChEBI" id="CHEBI:29103"/>
    </ligand>
</feature>
<dbReference type="Pfam" id="PF12631">
    <property type="entry name" value="MnmE_helical"/>
    <property type="match status" value="1"/>
</dbReference>
<keyword evidence="2 10" id="KW-0963">Cytoplasm</keyword>
<evidence type="ECO:0000259" key="12">
    <source>
        <dbReference type="PROSITE" id="PS51709"/>
    </source>
</evidence>
<dbReference type="SUPFAM" id="SSF52540">
    <property type="entry name" value="P-loop containing nucleoside triphosphate hydrolases"/>
    <property type="match status" value="1"/>
</dbReference>
<dbReference type="Gene3D" id="3.30.1360.120">
    <property type="entry name" value="Probable tRNA modification gtpase trme, domain 1"/>
    <property type="match status" value="1"/>
</dbReference>
<dbReference type="GO" id="GO:0042802">
    <property type="term" value="F:identical protein binding"/>
    <property type="evidence" value="ECO:0007669"/>
    <property type="project" value="UniProtKB-ARBA"/>
</dbReference>
<dbReference type="Proteomes" id="UP001198200">
    <property type="component" value="Unassembled WGS sequence"/>
</dbReference>
<evidence type="ECO:0000256" key="11">
    <source>
        <dbReference type="RuleBase" id="RU003313"/>
    </source>
</evidence>
<feature type="domain" description="TrmE-type G" evidence="12">
    <location>
        <begin position="238"/>
        <end position="397"/>
    </location>
</feature>
<comment type="subcellular location">
    <subcellularLocation>
        <location evidence="10">Cytoplasm</location>
    </subcellularLocation>
</comment>
<dbReference type="InterPro" id="IPR006073">
    <property type="entry name" value="GTP-bd"/>
</dbReference>
<keyword evidence="14" id="KW-1185">Reference proteome</keyword>
<dbReference type="GO" id="GO:0005525">
    <property type="term" value="F:GTP binding"/>
    <property type="evidence" value="ECO:0007669"/>
    <property type="project" value="UniProtKB-UniRule"/>
</dbReference>
<comment type="subunit">
    <text evidence="10">Homodimer. Heterotetramer of two MnmE and two MnmG subunits.</text>
</comment>
<proteinExistence type="inferred from homology"/>
<evidence type="ECO:0000256" key="2">
    <source>
        <dbReference type="ARBA" id="ARBA00022490"/>
    </source>
</evidence>
<keyword evidence="5 10" id="KW-0547">Nucleotide-binding</keyword>
<dbReference type="PANTHER" id="PTHR42714:SF2">
    <property type="entry name" value="TRNA MODIFICATION GTPASE GTPBP3, MITOCHONDRIAL"/>
    <property type="match status" value="1"/>
</dbReference>
<dbReference type="Gene3D" id="3.40.50.300">
    <property type="entry name" value="P-loop containing nucleotide triphosphate hydrolases"/>
    <property type="match status" value="1"/>
</dbReference>
<feature type="binding site" evidence="10">
    <location>
        <position position="269"/>
    </location>
    <ligand>
        <name>K(+)</name>
        <dbReference type="ChEBI" id="CHEBI:29103"/>
    </ligand>
</feature>
<keyword evidence="7 10" id="KW-0460">Magnesium</keyword>
<dbReference type="GO" id="GO:0046872">
    <property type="term" value="F:metal ion binding"/>
    <property type="evidence" value="ECO:0007669"/>
    <property type="project" value="UniProtKB-KW"/>
</dbReference>
<dbReference type="NCBIfam" id="TIGR00450">
    <property type="entry name" value="mnmE_trmE_thdF"/>
    <property type="match status" value="1"/>
</dbReference>
<dbReference type="FunFam" id="3.40.50.300:FF:000494">
    <property type="entry name" value="tRNA modification GTPase MnmE"/>
    <property type="match status" value="1"/>
</dbReference>
<dbReference type="GO" id="GO:0030488">
    <property type="term" value="P:tRNA methylation"/>
    <property type="evidence" value="ECO:0007669"/>
    <property type="project" value="TreeGrafter"/>
</dbReference>
<dbReference type="EC" id="3.6.-.-" evidence="10"/>
<evidence type="ECO:0000256" key="6">
    <source>
        <dbReference type="ARBA" id="ARBA00022801"/>
    </source>
</evidence>
<evidence type="ECO:0000256" key="1">
    <source>
        <dbReference type="ARBA" id="ARBA00011043"/>
    </source>
</evidence>
<dbReference type="GO" id="GO:0005829">
    <property type="term" value="C:cytosol"/>
    <property type="evidence" value="ECO:0007669"/>
    <property type="project" value="TreeGrafter"/>
</dbReference>
<dbReference type="PANTHER" id="PTHR42714">
    <property type="entry name" value="TRNA MODIFICATION GTPASE GTPBP3"/>
    <property type="match status" value="1"/>
</dbReference>
<feature type="binding site" evidence="10">
    <location>
        <position position="142"/>
    </location>
    <ligand>
        <name>(6S)-5-formyl-5,6,7,8-tetrahydrofolate</name>
        <dbReference type="ChEBI" id="CHEBI:57457"/>
    </ligand>
</feature>
<dbReference type="EMBL" id="JAJEQN010000045">
    <property type="protein sequence ID" value="MCC2222704.1"/>
    <property type="molecule type" value="Genomic_DNA"/>
</dbReference>
<dbReference type="Gene3D" id="1.20.120.430">
    <property type="entry name" value="tRNA modification GTPase MnmE domain 2"/>
    <property type="match status" value="1"/>
</dbReference>
<dbReference type="AlphaFoldDB" id="A0AAE3E686"/>
<evidence type="ECO:0000256" key="7">
    <source>
        <dbReference type="ARBA" id="ARBA00022842"/>
    </source>
</evidence>
<organism evidence="13 14">
    <name type="scientific">Anthropogastromicrobium aceti</name>
    <dbReference type="NCBI Taxonomy" id="2981768"/>
    <lineage>
        <taxon>Bacteria</taxon>
        <taxon>Bacillati</taxon>
        <taxon>Bacillota</taxon>
        <taxon>Clostridia</taxon>
        <taxon>Lachnospirales</taxon>
        <taxon>Lachnospiraceae</taxon>
        <taxon>Anthropogastromicrobium</taxon>
    </lineage>
</organism>
<evidence type="ECO:0000256" key="5">
    <source>
        <dbReference type="ARBA" id="ARBA00022741"/>
    </source>
</evidence>
<feature type="binding site" evidence="10">
    <location>
        <position position="248"/>
    </location>
    <ligand>
        <name>K(+)</name>
        <dbReference type="ChEBI" id="CHEBI:29103"/>
    </ligand>
</feature>
<evidence type="ECO:0000256" key="3">
    <source>
        <dbReference type="ARBA" id="ARBA00022694"/>
    </source>
</evidence>
<evidence type="ECO:0000256" key="10">
    <source>
        <dbReference type="HAMAP-Rule" id="MF_00379"/>
    </source>
</evidence>
<feature type="binding site" evidence="10">
    <location>
        <begin position="267"/>
        <end position="273"/>
    </location>
    <ligand>
        <name>GTP</name>
        <dbReference type="ChEBI" id="CHEBI:37565"/>
    </ligand>
</feature>
<keyword evidence="3 10" id="KW-0819">tRNA processing</keyword>
<keyword evidence="9 10" id="KW-0342">GTP-binding</keyword>
<dbReference type="GO" id="GO:0003924">
    <property type="term" value="F:GTPase activity"/>
    <property type="evidence" value="ECO:0007669"/>
    <property type="project" value="UniProtKB-UniRule"/>
</dbReference>
<comment type="caution">
    <text evidence="10">Lacks conserved residue(s) required for the propagation of feature annotation.</text>
</comment>
<dbReference type="Pfam" id="PF10396">
    <property type="entry name" value="TrmE_N"/>
    <property type="match status" value="1"/>
</dbReference>
<comment type="cofactor">
    <cofactor evidence="10">
        <name>K(+)</name>
        <dbReference type="ChEBI" id="CHEBI:29103"/>
    </cofactor>
    <text evidence="10">Binds 1 potassium ion per subunit.</text>
</comment>
<accession>A0AAE3E686</accession>
<comment type="similarity">
    <text evidence="1 10 11">Belongs to the TRAFAC class TrmE-Era-EngA-EngB-Septin-like GTPase superfamily. TrmE GTPase family.</text>
</comment>
<sequence length="476" mass="51874">MKENSTIAAIATALSPAGISIIRISGPQALDVIDRIYRTKKEVESIKKGEFAAAASSSAKKLSNAPTHTIHYGYICDENEVLDEVMVSIMKGPRSFTAEDTVEINCHGGILVTRRVLDCVFKNGAAPAQPGEFTKRAFLNGRIDLSQAEAVMELISAKNRFAIDASLEQLSGKIKNRIQDLRSTLLDEIAYIEAALDDPEHISLEGYTEGLTERVQKIRAAVKKMADSFDNGKVLTEGIRTVIVGKPNAGKSSLLNALSGRQRAIVTEIAGTTRDTLEEQIMLGDLSLILVDTAGIRDTSDVVEKIGVEKAREAAAKADLLIYVADSSRNLDEDDHKIMELLKNKKSIILLNKSDLSSVIQPKDLKEAGVDAPVLWISAANEDGLDALEQTIRDMFEQGMIAGNDEVVITNARQKTCLLNACESLRLAEEGIENGMPEDMLTIDMMDAYTSLGEVIGEEIEEDLVNRIFAKFCMGK</sequence>
<evidence type="ECO:0000256" key="4">
    <source>
        <dbReference type="ARBA" id="ARBA00022723"/>
    </source>
</evidence>
<dbReference type="CDD" id="cd04164">
    <property type="entry name" value="trmE"/>
    <property type="match status" value="1"/>
</dbReference>
<feature type="binding site" evidence="10">
    <location>
        <position position="267"/>
    </location>
    <ligand>
        <name>K(+)</name>
        <dbReference type="ChEBI" id="CHEBI:29103"/>
    </ligand>
</feature>
<dbReference type="CDD" id="cd14858">
    <property type="entry name" value="TrmE_N"/>
    <property type="match status" value="1"/>
</dbReference>
<gene>
    <name evidence="10 13" type="primary">mnmE</name>
    <name evidence="10" type="synonym">trmE</name>
    <name evidence="13" type="ORF">LKD48_13915</name>
</gene>
<protein>
    <recommendedName>
        <fullName evidence="10">tRNA modification GTPase MnmE</fullName>
        <ecNumber evidence="10">3.6.-.-</ecNumber>
    </recommendedName>
</protein>
<feature type="binding site" evidence="10">
    <location>
        <position position="23"/>
    </location>
    <ligand>
        <name>(6S)-5-formyl-5,6,7,8-tetrahydrofolate</name>
        <dbReference type="ChEBI" id="CHEBI:57457"/>
    </ligand>
</feature>
<feature type="binding site" evidence="10">
    <location>
        <position position="252"/>
    </location>
    <ligand>
        <name>Mg(2+)</name>
        <dbReference type="ChEBI" id="CHEBI:18420"/>
    </ligand>
</feature>